<dbReference type="GO" id="GO:0045454">
    <property type="term" value="P:cell redox homeostasis"/>
    <property type="evidence" value="ECO:0007669"/>
    <property type="project" value="TreeGrafter"/>
</dbReference>
<sequence>MSAWRFDRSFRNLPLPSHLPKLHLNKSRVMIAISSAEDFHSAVAAATEKPLVACFSAPWCGGCKLVAPKVEKLAEELAETVSFAKVSAEELETLCEEVEVDSFPHFRVYKEGKIMGDYTSSKFDKVDAFIRGHVAPDTVEKTEETPEGEVAEKPAEKEEVPAQAEGDAEGSKKRQERDETEENDEQVAKKAKTEEEAPKEAEKAVTEETTETTETAEKVEEAAKKETETAGKESTSEKDETTPTEKAETTETDAVPSDAAAA</sequence>
<dbReference type="InterPro" id="IPR013766">
    <property type="entry name" value="Thioredoxin_domain"/>
</dbReference>
<gene>
    <name evidence="4" type="ORF">F444_04064</name>
</gene>
<comment type="caution">
    <text evidence="4">The sequence shown here is derived from an EMBL/GenBank/DDBJ whole genome shotgun (WGS) entry which is preliminary data.</text>
</comment>
<dbReference type="SUPFAM" id="SSF52833">
    <property type="entry name" value="Thioredoxin-like"/>
    <property type="match status" value="1"/>
</dbReference>
<dbReference type="Gene3D" id="3.40.30.10">
    <property type="entry name" value="Glutaredoxin"/>
    <property type="match status" value="1"/>
</dbReference>
<dbReference type="Pfam" id="PF00085">
    <property type="entry name" value="Thioredoxin"/>
    <property type="match status" value="1"/>
</dbReference>
<evidence type="ECO:0000313" key="4">
    <source>
        <dbReference type="EMBL" id="ETO81684.1"/>
    </source>
</evidence>
<accession>A0A081AS23</accession>
<dbReference type="InterPro" id="IPR036249">
    <property type="entry name" value="Thioredoxin-like_sf"/>
</dbReference>
<proteinExistence type="inferred from homology"/>
<dbReference type="Proteomes" id="UP000028582">
    <property type="component" value="Unassembled WGS sequence"/>
</dbReference>
<name>A0A081AS23_PHYNI</name>
<protein>
    <recommendedName>
        <fullName evidence="3">Thioredoxin domain-containing protein</fullName>
    </recommendedName>
</protein>
<feature type="domain" description="Thioredoxin" evidence="3">
    <location>
        <begin position="13"/>
        <end position="135"/>
    </location>
</feature>
<comment type="similarity">
    <text evidence="1">Belongs to the thioredoxin family.</text>
</comment>
<feature type="compositionally biased region" description="Basic and acidic residues" evidence="2">
    <location>
        <begin position="138"/>
        <end position="160"/>
    </location>
</feature>
<evidence type="ECO:0000256" key="1">
    <source>
        <dbReference type="ARBA" id="ARBA00008987"/>
    </source>
</evidence>
<feature type="region of interest" description="Disordered" evidence="2">
    <location>
        <begin position="136"/>
        <end position="262"/>
    </location>
</feature>
<dbReference type="AlphaFoldDB" id="A0A081AS23"/>
<dbReference type="PANTHER" id="PTHR43601:SF3">
    <property type="entry name" value="THIOREDOXIN, MITOCHONDRIAL"/>
    <property type="match status" value="1"/>
</dbReference>
<evidence type="ECO:0000259" key="3">
    <source>
        <dbReference type="PROSITE" id="PS51352"/>
    </source>
</evidence>
<reference evidence="4 5" key="1">
    <citation type="submission" date="2013-11" db="EMBL/GenBank/DDBJ databases">
        <title>The Genome Sequence of Phytophthora parasitica P1976.</title>
        <authorList>
            <consortium name="The Broad Institute Genomics Platform"/>
            <person name="Russ C."/>
            <person name="Tyler B."/>
            <person name="Panabieres F."/>
            <person name="Shan W."/>
            <person name="Tripathy S."/>
            <person name="Grunwald N."/>
            <person name="Machado M."/>
            <person name="Johnson C.S."/>
            <person name="Walker B."/>
            <person name="Young S."/>
            <person name="Zeng Q."/>
            <person name="Gargeya S."/>
            <person name="Fitzgerald M."/>
            <person name="Haas B."/>
            <person name="Abouelleil A."/>
            <person name="Allen A.W."/>
            <person name="Alvarado L."/>
            <person name="Arachchi H.M."/>
            <person name="Berlin A.M."/>
            <person name="Chapman S.B."/>
            <person name="Gainer-Dewar J."/>
            <person name="Goldberg J."/>
            <person name="Griggs A."/>
            <person name="Gujja S."/>
            <person name="Hansen M."/>
            <person name="Howarth C."/>
            <person name="Imamovic A."/>
            <person name="Ireland A."/>
            <person name="Larimer J."/>
            <person name="McCowan C."/>
            <person name="Murphy C."/>
            <person name="Pearson M."/>
            <person name="Poon T.W."/>
            <person name="Priest M."/>
            <person name="Roberts A."/>
            <person name="Saif S."/>
            <person name="Shea T."/>
            <person name="Sisk P."/>
            <person name="Sykes S."/>
            <person name="Wortman J."/>
            <person name="Nusbaum C."/>
            <person name="Birren B."/>
        </authorList>
    </citation>
    <scope>NUCLEOTIDE SEQUENCE [LARGE SCALE GENOMIC DNA]</scope>
    <source>
        <strain evidence="4 5">P1976</strain>
    </source>
</reference>
<feature type="compositionally biased region" description="Basic and acidic residues" evidence="2">
    <location>
        <begin position="186"/>
        <end position="206"/>
    </location>
</feature>
<dbReference type="OrthoDB" id="2121326at2759"/>
<organism evidence="4 5">
    <name type="scientific">Phytophthora nicotianae P1976</name>
    <dbReference type="NCBI Taxonomy" id="1317066"/>
    <lineage>
        <taxon>Eukaryota</taxon>
        <taxon>Sar</taxon>
        <taxon>Stramenopiles</taxon>
        <taxon>Oomycota</taxon>
        <taxon>Peronosporomycetes</taxon>
        <taxon>Peronosporales</taxon>
        <taxon>Peronosporaceae</taxon>
        <taxon>Phytophthora</taxon>
    </lineage>
</organism>
<evidence type="ECO:0000313" key="5">
    <source>
        <dbReference type="Proteomes" id="UP000028582"/>
    </source>
</evidence>
<feature type="compositionally biased region" description="Basic and acidic residues" evidence="2">
    <location>
        <begin position="215"/>
        <end position="249"/>
    </location>
</feature>
<dbReference type="PROSITE" id="PS51352">
    <property type="entry name" value="THIOREDOXIN_2"/>
    <property type="match status" value="1"/>
</dbReference>
<evidence type="ECO:0000256" key="2">
    <source>
        <dbReference type="SAM" id="MobiDB-lite"/>
    </source>
</evidence>
<dbReference type="CDD" id="cd02947">
    <property type="entry name" value="TRX_family"/>
    <property type="match status" value="1"/>
</dbReference>
<dbReference type="EMBL" id="ANJA01000836">
    <property type="protein sequence ID" value="ETO81684.1"/>
    <property type="molecule type" value="Genomic_DNA"/>
</dbReference>
<dbReference type="PANTHER" id="PTHR43601">
    <property type="entry name" value="THIOREDOXIN, MITOCHONDRIAL"/>
    <property type="match status" value="1"/>
</dbReference>